<proteinExistence type="predicted"/>
<keyword evidence="1" id="KW-0175">Coiled coil</keyword>
<dbReference type="EMBL" id="JACOQG010000002">
    <property type="protein sequence ID" value="MBC5778379.1"/>
    <property type="molecule type" value="Genomic_DNA"/>
</dbReference>
<dbReference type="RefSeq" id="WP_186994051.1">
    <property type="nucleotide sequence ID" value="NZ_JACOQG010000002.1"/>
</dbReference>
<evidence type="ECO:0000313" key="4">
    <source>
        <dbReference type="Proteomes" id="UP000649826"/>
    </source>
</evidence>
<feature type="compositionally biased region" description="Polar residues" evidence="2">
    <location>
        <begin position="1040"/>
        <end position="1056"/>
    </location>
</feature>
<evidence type="ECO:0000256" key="2">
    <source>
        <dbReference type="SAM" id="MobiDB-lite"/>
    </source>
</evidence>
<feature type="coiled-coil region" evidence="1">
    <location>
        <begin position="54"/>
        <end position="216"/>
    </location>
</feature>
<reference evidence="3 4" key="1">
    <citation type="submission" date="2020-08" db="EMBL/GenBank/DDBJ databases">
        <title>Genome public.</title>
        <authorList>
            <person name="Liu C."/>
            <person name="Sun Q."/>
        </authorList>
    </citation>
    <scope>NUCLEOTIDE SEQUENCE [LARGE SCALE GENOMIC DNA]</scope>
    <source>
        <strain evidence="3 4">M29</strain>
    </source>
</reference>
<evidence type="ECO:0000313" key="3">
    <source>
        <dbReference type="EMBL" id="MBC5778379.1"/>
    </source>
</evidence>
<gene>
    <name evidence="3" type="ORF">H8Z82_01620</name>
</gene>
<keyword evidence="4" id="KW-1185">Reference proteome</keyword>
<feature type="region of interest" description="Disordered" evidence="2">
    <location>
        <begin position="1040"/>
        <end position="1060"/>
    </location>
</feature>
<accession>A0ABR7IEC7</accession>
<dbReference type="Proteomes" id="UP000649826">
    <property type="component" value="Unassembled WGS sequence"/>
</dbReference>
<comment type="caution">
    <text evidence="3">The sequence shown here is derived from an EMBL/GenBank/DDBJ whole genome shotgun (WGS) entry which is preliminary data.</text>
</comment>
<evidence type="ECO:0000256" key="1">
    <source>
        <dbReference type="SAM" id="Coils"/>
    </source>
</evidence>
<protein>
    <recommendedName>
        <fullName evidence="5">Phage tail tape measure protein</fullName>
    </recommendedName>
</protein>
<organism evidence="3 4">
    <name type="scientific">Blautia difficilis</name>
    <dbReference type="NCBI Taxonomy" id="2763027"/>
    <lineage>
        <taxon>Bacteria</taxon>
        <taxon>Bacillati</taxon>
        <taxon>Bacillota</taxon>
        <taxon>Clostridia</taxon>
        <taxon>Lachnospirales</taxon>
        <taxon>Lachnospiraceae</taxon>
        <taxon>Blautia</taxon>
    </lineage>
</organism>
<name>A0ABR7IEC7_9FIRM</name>
<sequence>MAADGSIIIDTRIQTEGLSKGLNTIKAGMTRITAQVSKMGETAKNSFQRQIATVNSLYQSYEKQERKVAELKSKLDELGKSKIETEGYKLISDQIKALETDFEKVESKQREWIDMGFPIDSGPIKELDKQLDEIWADMERLQNKQKGMQVSGSAYIDPKSTDTYKNTLQKYDEESQKLERTNGRLYSSYNNLKKKVEEYQKKNNKLVLAMQNLQKAAARVGAVMKNIGSALKSAGSAVKSMVSAMKKAVESMLNFDKQTKRSKAGLGKMLGMSLLFSGMFRAINAVGDGVKTGIQNLAKYSNTANTAMSSLMSSMTRLKNSFATAFAPILTTVAPILVKFINLMSDAVTRVGMLIAALTGQKTFTKAIGVQEDYAASLDKTADSAKKAAKEVKGYLSPIDELNRYDDGVNSAGTIGGNKYTGPSAGDMFEEVPITSSIKGIADKIRKLIKKEDWEGLGAYIASGINKGLQKICDVINWNNVGPKITKFCDAFTRTFNSLVDHIDWDLLGRTVGAGINTLVNTLNLLITGINWKNLGKKFAEGITGLVHEVNWNNLGHLLGNMFMISWKIFSGFVHNLPYADIGKAVADALNGVFSTVSFSEIGDTLATGLNGAFTTLYNFAVNFNWKQMVDNIAGGINTFVSKFDWKGNGQKLEIFLNNLCTSLVGLAQKTNWEEVGKGIGTFLSQIDWSKHLWQIIEAIKTTIGGLFDGLEEGGTAGKIAAFLGKAFIAVKIADITGIGSLVKLLIGAIGKKIIGSEAVAALSGSLTSVLGKAASAAAGGFTSLASSLAPLVGTAGLIAAVATAAIVGTEKLAGFIETLQGGNGVLTQAGGYLHDYAGAMSSSNVITQKQAEDLWKLIEADESAGKSNAEMYDSFIHKLAEYGISAEQAKAILEQYGAQAGVTGTFVEDMTNKVLALGQGFSESAGQIDLSSLSAKEAISVLSDALYTLSLKGNEFSGTYQGVRSQLQDTGGSAKSAQDALNMVYTALKNAGVPLDDLNAALGAEFPAATTAVTTAVDTNIVGAQEKISSSMETAKTDVENATSSMASDTKTNTESVKRDTDDSFKEVTKTSKSEWKESYGAVKDALEDMQRDTLEAMKNIMGYIQSYWESVVIDTNLTWETMSRKVDTELSNMAGSADIYGKQMADNLVRAIGGAETSIIRSLNNIISRVNGMVGNINNSIAGIESGFTFSYNVQLPNGGRRFGNYHLTLPRVNTVPYLASGAVIPPRSEFLAVLGDQKKGNNLETPESLLRQIVREESGKGQGNGNTYNVTVNASGRKLLDIIIDEAELRRRRNGKNPFELV</sequence>
<evidence type="ECO:0008006" key="5">
    <source>
        <dbReference type="Google" id="ProtNLM"/>
    </source>
</evidence>